<dbReference type="InterPro" id="IPR050261">
    <property type="entry name" value="FrsA_esterase"/>
</dbReference>
<evidence type="ECO:0000256" key="1">
    <source>
        <dbReference type="ARBA" id="ARBA00022801"/>
    </source>
</evidence>
<dbReference type="InterPro" id="IPR029058">
    <property type="entry name" value="AB_hydrolase_fold"/>
</dbReference>
<dbReference type="Gene3D" id="1.20.1440.110">
    <property type="entry name" value="acylaminoacyl peptidase"/>
    <property type="match status" value="1"/>
</dbReference>
<dbReference type="STRING" id="196109.A0A136IJY2"/>
<dbReference type="EMBL" id="KQ964290">
    <property type="protein sequence ID" value="KXJ85215.1"/>
    <property type="molecule type" value="Genomic_DNA"/>
</dbReference>
<dbReference type="GO" id="GO:0016787">
    <property type="term" value="F:hydrolase activity"/>
    <property type="evidence" value="ECO:0007669"/>
    <property type="project" value="UniProtKB-KW"/>
</dbReference>
<dbReference type="Gene3D" id="3.40.50.1820">
    <property type="entry name" value="alpha/beta hydrolase"/>
    <property type="match status" value="1"/>
</dbReference>
<dbReference type="AlphaFoldDB" id="A0A136IJY2"/>
<organism evidence="4 5">
    <name type="scientific">Microdochium bolleyi</name>
    <dbReference type="NCBI Taxonomy" id="196109"/>
    <lineage>
        <taxon>Eukaryota</taxon>
        <taxon>Fungi</taxon>
        <taxon>Dikarya</taxon>
        <taxon>Ascomycota</taxon>
        <taxon>Pezizomycotina</taxon>
        <taxon>Sordariomycetes</taxon>
        <taxon>Xylariomycetidae</taxon>
        <taxon>Xylariales</taxon>
        <taxon>Microdochiaceae</taxon>
        <taxon>Microdochium</taxon>
    </lineage>
</organism>
<evidence type="ECO:0000256" key="2">
    <source>
        <dbReference type="ARBA" id="ARBA00038115"/>
    </source>
</evidence>
<dbReference type="SUPFAM" id="SSF53474">
    <property type="entry name" value="alpha/beta-Hydrolases"/>
    <property type="match status" value="1"/>
</dbReference>
<sequence>MATMHNVFKSPFFQFEYLRLLAMAPMEGAEIGEALEAAGKIKDLDPESWYKAFVEQGDNAEKIAKEAERSGDRVSARKAYLRSSNYIRAAQFMLNEGAIGADIRVLPTIERAIRNFRKGVQYRDGKTFFLDIPYDNGVKLPGYLYLPHESKRIPGTSKIPLLINCGGGDSTQEEIYFVNPYFGPEVGYAVLTFEGPGQGIVLRRDKLPMRHDWEAVTSKVLDHLFDFVSFHPELDLDLSRIAVTGASMGGYFALRAAADPRITACLSIDSFYSLEAYASGRMPAPLWKGFSSGWLSDGMFNFILRTLQRLDFQARWEFNHLKWVTASATESEIMYRMRDYTFLNKDGSEYLADVKCPTLVTGAGASFYFDPATTTDKLYASLTSLEPGVEKEIWIATDIATGGLQAKIAAFQYSAQRTFAWLDKVWGIKRAPLSASGDIKQVNGHA</sequence>
<dbReference type="PANTHER" id="PTHR22946">
    <property type="entry name" value="DIENELACTONE HYDROLASE DOMAIN-CONTAINING PROTEIN-RELATED"/>
    <property type="match status" value="1"/>
</dbReference>
<dbReference type="Pfam" id="PF12697">
    <property type="entry name" value="Abhydrolase_6"/>
    <property type="match status" value="1"/>
</dbReference>
<accession>A0A136IJY2</accession>
<protein>
    <submittedName>
        <fullName evidence="4">Putative alpha/beta hydrolase</fullName>
    </submittedName>
</protein>
<dbReference type="InParanoid" id="A0A136IJY2"/>
<evidence type="ECO:0000313" key="4">
    <source>
        <dbReference type="EMBL" id="KXJ85215.1"/>
    </source>
</evidence>
<keyword evidence="5" id="KW-1185">Reference proteome</keyword>
<dbReference type="InterPro" id="IPR000073">
    <property type="entry name" value="AB_hydrolase_1"/>
</dbReference>
<keyword evidence="1 4" id="KW-0378">Hydrolase</keyword>
<dbReference type="PANTHER" id="PTHR22946:SF13">
    <property type="entry name" value="ALPHA_BETA HYDROLASE PSOB"/>
    <property type="match status" value="1"/>
</dbReference>
<comment type="similarity">
    <text evidence="2">Belongs to the AB hydrolase superfamily. FUS2 hydrolase family.</text>
</comment>
<feature type="domain" description="AB hydrolase-1" evidence="3">
    <location>
        <begin position="170"/>
        <end position="360"/>
    </location>
</feature>
<dbReference type="OrthoDB" id="249703at2759"/>
<reference evidence="5" key="1">
    <citation type="submission" date="2016-02" db="EMBL/GenBank/DDBJ databases">
        <title>Draft genome sequence of Microdochium bolleyi, a fungal endophyte of beachgrass.</title>
        <authorList>
            <consortium name="DOE Joint Genome Institute"/>
            <person name="David A.S."/>
            <person name="May G."/>
            <person name="Haridas S."/>
            <person name="Lim J."/>
            <person name="Wang M."/>
            <person name="Labutti K."/>
            <person name="Lipzen A."/>
            <person name="Barry K."/>
            <person name="Grigoriev I.V."/>
        </authorList>
    </citation>
    <scope>NUCLEOTIDE SEQUENCE [LARGE SCALE GENOMIC DNA]</scope>
    <source>
        <strain evidence="5">J235TASD1</strain>
    </source>
</reference>
<evidence type="ECO:0000259" key="3">
    <source>
        <dbReference type="Pfam" id="PF12697"/>
    </source>
</evidence>
<proteinExistence type="inferred from homology"/>
<dbReference type="Proteomes" id="UP000070501">
    <property type="component" value="Unassembled WGS sequence"/>
</dbReference>
<evidence type="ECO:0000313" key="5">
    <source>
        <dbReference type="Proteomes" id="UP000070501"/>
    </source>
</evidence>
<gene>
    <name evidence="4" type="ORF">Micbo1qcDRAFT_223664</name>
</gene>
<name>A0A136IJY2_9PEZI</name>